<evidence type="ECO:0000313" key="2">
    <source>
        <dbReference type="EMBL" id="KAJ7647647.1"/>
    </source>
</evidence>
<keyword evidence="3" id="KW-1185">Reference proteome</keyword>
<dbReference type="AlphaFoldDB" id="A0AAD7CG36"/>
<evidence type="ECO:0000313" key="3">
    <source>
        <dbReference type="Proteomes" id="UP001221142"/>
    </source>
</evidence>
<name>A0AAD7CG36_9AGAR</name>
<feature type="region of interest" description="Disordered" evidence="1">
    <location>
        <begin position="1"/>
        <end position="20"/>
    </location>
</feature>
<gene>
    <name evidence="2" type="ORF">FB45DRAFT_894030</name>
</gene>
<proteinExistence type="predicted"/>
<dbReference type="Proteomes" id="UP001221142">
    <property type="component" value="Unassembled WGS sequence"/>
</dbReference>
<protein>
    <submittedName>
        <fullName evidence="2">Uncharacterized protein</fullName>
    </submittedName>
</protein>
<evidence type="ECO:0000256" key="1">
    <source>
        <dbReference type="SAM" id="MobiDB-lite"/>
    </source>
</evidence>
<sequence length="347" mass="38182">MSPATIQPWPSEVEASIHSQEDADTKEWFKFYKAEEEQLSLWPLHDDPLLMCFKPENKSKVEDCDPKWNEDPPKFSLLWRRDREIPLNIEGPQIPTNLFGRTVAEVFADFPVYYDSPSSSPSLSPPSLPCSPLTFSDEDMTPPSSASSDPSIDEMAEQLTERIVIDSPVLSPLPLPAPDLPSTPDENPMPSLCTPMLTLNSPSSSTSRTLSVGTASTSSSTYAVSPTATGSSGGASPHADLKPRSPVLSVRVVELDEYIDPHPRKRKLGAGEKKTHPCPIPGCTEMFTRRNDATRHAKTAAKHRDTAEQAGGDVILCRYDCGFRHPRVDAVKRHELLEACGKRTGIY</sequence>
<feature type="compositionally biased region" description="Low complexity" evidence="1">
    <location>
        <begin position="200"/>
        <end position="237"/>
    </location>
</feature>
<dbReference type="EMBL" id="JARKIF010000002">
    <property type="protein sequence ID" value="KAJ7647647.1"/>
    <property type="molecule type" value="Genomic_DNA"/>
</dbReference>
<comment type="caution">
    <text evidence="2">The sequence shown here is derived from an EMBL/GenBank/DDBJ whole genome shotgun (WGS) entry which is preliminary data.</text>
</comment>
<organism evidence="2 3">
    <name type="scientific">Roridomyces roridus</name>
    <dbReference type="NCBI Taxonomy" id="1738132"/>
    <lineage>
        <taxon>Eukaryota</taxon>
        <taxon>Fungi</taxon>
        <taxon>Dikarya</taxon>
        <taxon>Basidiomycota</taxon>
        <taxon>Agaricomycotina</taxon>
        <taxon>Agaricomycetes</taxon>
        <taxon>Agaricomycetidae</taxon>
        <taxon>Agaricales</taxon>
        <taxon>Marasmiineae</taxon>
        <taxon>Mycenaceae</taxon>
        <taxon>Roridomyces</taxon>
    </lineage>
</organism>
<feature type="region of interest" description="Disordered" evidence="1">
    <location>
        <begin position="200"/>
        <end position="243"/>
    </location>
</feature>
<feature type="region of interest" description="Disordered" evidence="1">
    <location>
        <begin position="117"/>
        <end position="152"/>
    </location>
</feature>
<reference evidence="2" key="1">
    <citation type="submission" date="2023-03" db="EMBL/GenBank/DDBJ databases">
        <title>Massive genome expansion in bonnet fungi (Mycena s.s.) driven by repeated elements and novel gene families across ecological guilds.</title>
        <authorList>
            <consortium name="Lawrence Berkeley National Laboratory"/>
            <person name="Harder C.B."/>
            <person name="Miyauchi S."/>
            <person name="Viragh M."/>
            <person name="Kuo A."/>
            <person name="Thoen E."/>
            <person name="Andreopoulos B."/>
            <person name="Lu D."/>
            <person name="Skrede I."/>
            <person name="Drula E."/>
            <person name="Henrissat B."/>
            <person name="Morin E."/>
            <person name="Kohler A."/>
            <person name="Barry K."/>
            <person name="LaButti K."/>
            <person name="Morin E."/>
            <person name="Salamov A."/>
            <person name="Lipzen A."/>
            <person name="Mereny Z."/>
            <person name="Hegedus B."/>
            <person name="Baldrian P."/>
            <person name="Stursova M."/>
            <person name="Weitz H."/>
            <person name="Taylor A."/>
            <person name="Grigoriev I.V."/>
            <person name="Nagy L.G."/>
            <person name="Martin F."/>
            <person name="Kauserud H."/>
        </authorList>
    </citation>
    <scope>NUCLEOTIDE SEQUENCE</scope>
    <source>
        <strain evidence="2">9284</strain>
    </source>
</reference>
<accession>A0AAD7CG36</accession>
<dbReference type="Gene3D" id="3.30.160.60">
    <property type="entry name" value="Classic Zinc Finger"/>
    <property type="match status" value="1"/>
</dbReference>